<dbReference type="EMBL" id="MN739353">
    <property type="protein sequence ID" value="QHT00255.1"/>
    <property type="molecule type" value="Genomic_DNA"/>
</dbReference>
<evidence type="ECO:0000313" key="1">
    <source>
        <dbReference type="EMBL" id="QHT00255.1"/>
    </source>
</evidence>
<protein>
    <submittedName>
        <fullName evidence="1">Uncharacterized protein</fullName>
    </submittedName>
</protein>
<proteinExistence type="predicted"/>
<accession>A0A6C0C947</accession>
<organism evidence="1">
    <name type="scientific">viral metagenome</name>
    <dbReference type="NCBI Taxonomy" id="1070528"/>
    <lineage>
        <taxon>unclassified sequences</taxon>
        <taxon>metagenomes</taxon>
        <taxon>organismal metagenomes</taxon>
    </lineage>
</organism>
<name>A0A6C0C947_9ZZZZ</name>
<reference evidence="1" key="1">
    <citation type="journal article" date="2020" name="Nature">
        <title>Giant virus diversity and host interactions through global metagenomics.</title>
        <authorList>
            <person name="Schulz F."/>
            <person name="Roux S."/>
            <person name="Paez-Espino D."/>
            <person name="Jungbluth S."/>
            <person name="Walsh D.A."/>
            <person name="Denef V.J."/>
            <person name="McMahon K.D."/>
            <person name="Konstantinidis K.T."/>
            <person name="Eloe-Fadrosh E.A."/>
            <person name="Kyrpides N.C."/>
            <person name="Woyke T."/>
        </authorList>
    </citation>
    <scope>NUCLEOTIDE SEQUENCE</scope>
    <source>
        <strain evidence="1">GVMAG-M-3300020192-26</strain>
    </source>
</reference>
<sequence>MFTHFAFDLKKEHRLNDDVILKYLNSFDSRYMFHRRINDQKYKSDQLQYATLFVSSKGNLKLNSNDKGCECVVAIDGIAIKNKKSASKISILVTPHNFETDQIILVGNPVDDRVHLVHFDFIKKYESCNILLCKKDSEMNFDESIVLDVSFEMFGEILNVLHGETKITDVTDEILNEMDKLGLVKAELMMMKRFVDKERNDMLLSLNSFVDGKKLMIMARSRDMYEYFKDILSPNKNVVPTQIFCVNHKKPNIDYIFGINIYDSIPIYYLATAWPDKPEEEMIIEKHNSENFDTSTWIDAKKCDNPNDVNEIIRKMLLSDYYGTFSHYGYDVLSDYVSIGIYSENSDRFIQQYVANYVNSVKIENNINVPIIPKMKRKKILNVRFTEYDVNYLSKKIRHQMINHIKFRYIDCQSVDRYYYDFPLPKKFLKNVPLVRCSHYLVNDDGWNVDVETKIYYGFINVEF</sequence>
<dbReference type="AlphaFoldDB" id="A0A6C0C947"/>